<sequence>ALPPLQREVSREHLALAAGGLPPLQRAVSRDRLAVRLPGAALSPQAPQPPLHLGATSPRAAQVRVGVGMLPLDGSPHAVASPRVTVGGVVVVGPGARTPAGAVRATPAPHLQPPRSGGAAEAGSARARGRAEQRPASRRTAAKGPARAARAGWGLPRTGPDER</sequence>
<protein>
    <submittedName>
        <fullName evidence="2">Uncharacterized protein</fullName>
    </submittedName>
</protein>
<accession>A0ABN9QNM3</accession>
<comment type="caution">
    <text evidence="2">The sequence shown here is derived from an EMBL/GenBank/DDBJ whole genome shotgun (WGS) entry which is preliminary data.</text>
</comment>
<feature type="non-terminal residue" evidence="2">
    <location>
        <position position="163"/>
    </location>
</feature>
<feature type="region of interest" description="Disordered" evidence="1">
    <location>
        <begin position="39"/>
        <end position="58"/>
    </location>
</feature>
<dbReference type="EMBL" id="CAUYUJ010003750">
    <property type="protein sequence ID" value="CAK0806615.1"/>
    <property type="molecule type" value="Genomic_DNA"/>
</dbReference>
<feature type="compositionally biased region" description="Low complexity" evidence="1">
    <location>
        <begin position="142"/>
        <end position="151"/>
    </location>
</feature>
<evidence type="ECO:0000313" key="3">
    <source>
        <dbReference type="Proteomes" id="UP001189429"/>
    </source>
</evidence>
<organism evidence="2 3">
    <name type="scientific">Prorocentrum cordatum</name>
    <dbReference type="NCBI Taxonomy" id="2364126"/>
    <lineage>
        <taxon>Eukaryota</taxon>
        <taxon>Sar</taxon>
        <taxon>Alveolata</taxon>
        <taxon>Dinophyceae</taxon>
        <taxon>Prorocentrales</taxon>
        <taxon>Prorocentraceae</taxon>
        <taxon>Prorocentrum</taxon>
    </lineage>
</organism>
<evidence type="ECO:0000256" key="1">
    <source>
        <dbReference type="SAM" id="MobiDB-lite"/>
    </source>
</evidence>
<feature type="compositionally biased region" description="Low complexity" evidence="1">
    <location>
        <begin position="95"/>
        <end position="126"/>
    </location>
</feature>
<dbReference type="Proteomes" id="UP001189429">
    <property type="component" value="Unassembled WGS sequence"/>
</dbReference>
<gene>
    <name evidence="2" type="ORF">PCOR1329_LOCUS12773</name>
</gene>
<name>A0ABN9QNM3_9DINO</name>
<proteinExistence type="predicted"/>
<feature type="region of interest" description="Disordered" evidence="1">
    <location>
        <begin position="95"/>
        <end position="163"/>
    </location>
</feature>
<keyword evidence="3" id="KW-1185">Reference proteome</keyword>
<evidence type="ECO:0000313" key="2">
    <source>
        <dbReference type="EMBL" id="CAK0806615.1"/>
    </source>
</evidence>
<reference evidence="2" key="1">
    <citation type="submission" date="2023-10" db="EMBL/GenBank/DDBJ databases">
        <authorList>
            <person name="Chen Y."/>
            <person name="Shah S."/>
            <person name="Dougan E. K."/>
            <person name="Thang M."/>
            <person name="Chan C."/>
        </authorList>
    </citation>
    <scope>NUCLEOTIDE SEQUENCE [LARGE SCALE GENOMIC DNA]</scope>
</reference>
<feature type="non-terminal residue" evidence="2">
    <location>
        <position position="1"/>
    </location>
</feature>